<accession>A0ABD0T4T6</accession>
<gene>
    <name evidence="25" type="ORF">ABMA28_001150</name>
</gene>
<dbReference type="Gene3D" id="1.25.50.20">
    <property type="match status" value="1"/>
</dbReference>
<dbReference type="InterPro" id="IPR050344">
    <property type="entry name" value="Peptidase_M1_aminopeptidases"/>
</dbReference>
<dbReference type="EMBL" id="JBEDNZ010000010">
    <property type="protein sequence ID" value="KAL0833032.1"/>
    <property type="molecule type" value="Genomic_DNA"/>
</dbReference>
<feature type="domain" description="ERAP1-like C-terminal" evidence="23">
    <location>
        <begin position="575"/>
        <end position="878"/>
    </location>
</feature>
<dbReference type="Gene3D" id="1.10.390.10">
    <property type="entry name" value="Neutral Protease Domain 2"/>
    <property type="match status" value="1"/>
</dbReference>
<feature type="chain" id="PRO_5044870330" description="Aminopeptidase" evidence="21">
    <location>
        <begin position="16"/>
        <end position="941"/>
    </location>
</feature>
<evidence type="ECO:0000256" key="16">
    <source>
        <dbReference type="ARBA" id="ARBA00023288"/>
    </source>
</evidence>
<dbReference type="InterPro" id="IPR014782">
    <property type="entry name" value="Peptidase_M1_dom"/>
</dbReference>
<feature type="site" description="Transition state stabilizer" evidence="19">
    <location>
        <position position="427"/>
    </location>
</feature>
<dbReference type="GO" id="GO:0006508">
    <property type="term" value="P:proteolysis"/>
    <property type="evidence" value="ECO:0007669"/>
    <property type="project" value="UniProtKB-KW"/>
</dbReference>
<dbReference type="PANTHER" id="PTHR11533">
    <property type="entry name" value="PROTEASE M1 ZINC METALLOPROTEASE"/>
    <property type="match status" value="1"/>
</dbReference>
<dbReference type="Proteomes" id="UP001549921">
    <property type="component" value="Unassembled WGS sequence"/>
</dbReference>
<keyword evidence="9 21" id="KW-0732">Signal</keyword>
<dbReference type="GO" id="GO:0008237">
    <property type="term" value="F:metallopeptidase activity"/>
    <property type="evidence" value="ECO:0007669"/>
    <property type="project" value="UniProtKB-KW"/>
</dbReference>
<evidence type="ECO:0000256" key="13">
    <source>
        <dbReference type="ARBA" id="ARBA00023136"/>
    </source>
</evidence>
<dbReference type="GO" id="GO:0098552">
    <property type="term" value="C:side of membrane"/>
    <property type="evidence" value="ECO:0007669"/>
    <property type="project" value="UniProtKB-KW"/>
</dbReference>
<feature type="binding site" evidence="18">
    <location>
        <position position="346"/>
    </location>
    <ligand>
        <name>Zn(2+)</name>
        <dbReference type="ChEBI" id="CHEBI:29105"/>
        <note>catalytic</note>
    </ligand>
</feature>
<dbReference type="Pfam" id="PF11838">
    <property type="entry name" value="ERAP1_C"/>
    <property type="match status" value="1"/>
</dbReference>
<keyword evidence="11 18" id="KW-0862">Zinc</keyword>
<dbReference type="InterPro" id="IPR045357">
    <property type="entry name" value="Aminopeptidase_N-like_N"/>
</dbReference>
<evidence type="ECO:0000256" key="4">
    <source>
        <dbReference type="ARBA" id="ARBA00022438"/>
    </source>
</evidence>
<organism evidence="25 26">
    <name type="scientific">Loxostege sticticalis</name>
    <name type="common">Beet webworm moth</name>
    <dbReference type="NCBI Taxonomy" id="481309"/>
    <lineage>
        <taxon>Eukaryota</taxon>
        <taxon>Metazoa</taxon>
        <taxon>Ecdysozoa</taxon>
        <taxon>Arthropoda</taxon>
        <taxon>Hexapoda</taxon>
        <taxon>Insecta</taxon>
        <taxon>Pterygota</taxon>
        <taxon>Neoptera</taxon>
        <taxon>Endopterygota</taxon>
        <taxon>Lepidoptera</taxon>
        <taxon>Glossata</taxon>
        <taxon>Ditrysia</taxon>
        <taxon>Pyraloidea</taxon>
        <taxon>Crambidae</taxon>
        <taxon>Pyraustinae</taxon>
        <taxon>Loxostege</taxon>
    </lineage>
</organism>
<evidence type="ECO:0000256" key="18">
    <source>
        <dbReference type="PIRSR" id="PIRSR634016-3"/>
    </source>
</evidence>
<proteinExistence type="inferred from homology"/>
<feature type="domain" description="Aminopeptidase N-like N-terminal" evidence="24">
    <location>
        <begin position="43"/>
        <end position="233"/>
    </location>
</feature>
<comment type="caution">
    <text evidence="25">The sequence shown here is derived from an EMBL/GenBank/DDBJ whole genome shotgun (WGS) entry which is preliminary data.</text>
</comment>
<keyword evidence="4 20" id="KW-0031">Aminopeptidase</keyword>
<dbReference type="FunFam" id="1.25.50.20:FF:000001">
    <property type="entry name" value="Aminopeptidase"/>
    <property type="match status" value="1"/>
</dbReference>
<evidence type="ECO:0000256" key="20">
    <source>
        <dbReference type="RuleBase" id="RU364040"/>
    </source>
</evidence>
<evidence type="ECO:0000256" key="12">
    <source>
        <dbReference type="ARBA" id="ARBA00023049"/>
    </source>
</evidence>
<keyword evidence="12 20" id="KW-0482">Metalloprotease</keyword>
<feature type="domain" description="Peptidase M1 membrane alanine aminopeptidase" evidence="22">
    <location>
        <begin position="270"/>
        <end position="493"/>
    </location>
</feature>
<keyword evidence="14" id="KW-1015">Disulfide bond</keyword>
<comment type="cofactor">
    <cofactor evidence="18 20">
        <name>Zn(2+)</name>
        <dbReference type="ChEBI" id="CHEBI:29105"/>
    </cofactor>
    <text evidence="18 20">Binds 1 zinc ion per subunit.</text>
</comment>
<dbReference type="PANTHER" id="PTHR11533:SF290">
    <property type="entry name" value="AMINOPEPTIDASE"/>
    <property type="match status" value="1"/>
</dbReference>
<dbReference type="InterPro" id="IPR042097">
    <property type="entry name" value="Aminopeptidase_N-like_N_sf"/>
</dbReference>
<evidence type="ECO:0000256" key="19">
    <source>
        <dbReference type="PIRSR" id="PIRSR634016-4"/>
    </source>
</evidence>
<evidence type="ECO:0000256" key="10">
    <source>
        <dbReference type="ARBA" id="ARBA00022801"/>
    </source>
</evidence>
<keyword evidence="7 20" id="KW-0645">Protease</keyword>
<dbReference type="SUPFAM" id="SSF55486">
    <property type="entry name" value="Metalloproteases ('zincins'), catalytic domain"/>
    <property type="match status" value="1"/>
</dbReference>
<dbReference type="InterPro" id="IPR034016">
    <property type="entry name" value="M1_APN-typ"/>
</dbReference>
<keyword evidence="5" id="KW-1003">Cell membrane</keyword>
<feature type="binding site" evidence="18">
    <location>
        <position position="365"/>
    </location>
    <ligand>
        <name>Zn(2+)</name>
        <dbReference type="ChEBI" id="CHEBI:29105"/>
        <note>catalytic</note>
    </ligand>
</feature>
<dbReference type="GO" id="GO:0016285">
    <property type="term" value="F:alanyl aminopeptidase activity"/>
    <property type="evidence" value="ECO:0007669"/>
    <property type="project" value="UniProtKB-EC"/>
</dbReference>
<evidence type="ECO:0000256" key="5">
    <source>
        <dbReference type="ARBA" id="ARBA00022475"/>
    </source>
</evidence>
<evidence type="ECO:0000256" key="1">
    <source>
        <dbReference type="ARBA" id="ARBA00000098"/>
    </source>
</evidence>
<evidence type="ECO:0000259" key="24">
    <source>
        <dbReference type="Pfam" id="PF17900"/>
    </source>
</evidence>
<dbReference type="Gene3D" id="2.60.40.1910">
    <property type="match status" value="1"/>
</dbReference>
<name>A0ABD0T4T6_LOXSC</name>
<evidence type="ECO:0000256" key="9">
    <source>
        <dbReference type="ARBA" id="ARBA00022729"/>
    </source>
</evidence>
<sequence length="941" mass="106578">MLLFLLIALVGSAVSSPILEVEPRSSTNEELAAMYNLPRTVRPASYDVILFLDPGNPANFTGSVTIRIVPTVSTSEIVLHAMAMEINTIGVWSDRDAQTDLVQDYYHTQNDTHFLRIWTTQALTADVPYNIHITYTGTYASNMFGIYVSTYEEPGVGTVNLVTSQLQPTFARRAFPCFDEPALKAVFRTTIYAPPAYTTVRSNMPLRGDTLKPEVVGWTKHEFQDTKIMSTYLLAYLVSNFEYVENAEAPIYNVPFRVYSRPGTQNTSLWALEFGQKNMIELEKYIEMAYAFPKMDKAAVPDFAAGAMENWGLVIYREVALLVREGVTTTNTLQNIGRIICHENMHMWFGNEVGPYSWTYTWLNEGFANFFENFATDLVNPHWRMMDQYVIAVQNVFQSDAVLSVNPMTHEVFTPSQILSTFNAVAYQKSGSVIRMMQHFLTPEVFRQGLVRYVRSFSRKAAQPSDLFENLQAALDASNHTIPNPIATIMQRWTTQGGFPVVTVTRSAPTANSLVIAQERFLTNRNLTSTDRWIVPVNWVLSTDPDFNDTRPQFWVPTATTARSVDIPGLNEATWFIVNKQQTGYYRVNYDLQNWRALAEVLQSTHQIIHLLNRAQIIDDSFNLARNGRLDYTYALEISRYLVQEEDYIPWAAANAAFSYLDVVLSGSQVYGLFQRYLLELTAPLYSSLGFNATLGEEFVTPYHRNIVLNLNCRYGNEDCVETASELLQSFRTTNERLPADIQTTVYCSGLRGGDVDNFNFLWQQYLDSTDSSEQSILLNALGCTSNVERRQFYINQVINETSPVREQDRHTILVATINASPENMDDALDFIIENFHLIQPRVQGLTGTTNILNALSRRLTTQSHSEKIDELVSRHQAIFTAGELASIAAIRENIAASLTWNEENLATVENWLTENYRDSANIVTSGFVIFISVLVAIVNY</sequence>
<evidence type="ECO:0000256" key="21">
    <source>
        <dbReference type="SAM" id="SignalP"/>
    </source>
</evidence>
<dbReference type="InterPro" id="IPR001930">
    <property type="entry name" value="Peptidase_M1"/>
</dbReference>
<protein>
    <recommendedName>
        <fullName evidence="20">Aminopeptidase</fullName>
        <ecNumber evidence="20">3.4.11.-</ecNumber>
    </recommendedName>
</protein>
<feature type="signal peptide" evidence="21">
    <location>
        <begin position="1"/>
        <end position="15"/>
    </location>
</feature>
<dbReference type="AlphaFoldDB" id="A0ABD0T4T6"/>
<evidence type="ECO:0000256" key="7">
    <source>
        <dbReference type="ARBA" id="ARBA00022670"/>
    </source>
</evidence>
<evidence type="ECO:0000313" key="25">
    <source>
        <dbReference type="EMBL" id="KAL0833032.1"/>
    </source>
</evidence>
<dbReference type="SUPFAM" id="SSF63737">
    <property type="entry name" value="Leukotriene A4 hydrolase N-terminal domain"/>
    <property type="match status" value="1"/>
</dbReference>
<keyword evidence="15" id="KW-0325">Glycoprotein</keyword>
<reference evidence="25 26" key="1">
    <citation type="submission" date="2024-06" db="EMBL/GenBank/DDBJ databases">
        <title>A chromosome-level genome assembly of beet webworm, Loxostege sticticalis.</title>
        <authorList>
            <person name="Zhang Y."/>
        </authorList>
    </citation>
    <scope>NUCLEOTIDE SEQUENCE [LARGE SCALE GENOMIC DNA]</scope>
    <source>
        <strain evidence="25">AQ028</strain>
        <tissue evidence="25">Male pupae</tissue>
    </source>
</reference>
<evidence type="ECO:0000259" key="22">
    <source>
        <dbReference type="Pfam" id="PF01433"/>
    </source>
</evidence>
<evidence type="ECO:0000256" key="11">
    <source>
        <dbReference type="ARBA" id="ARBA00022833"/>
    </source>
</evidence>
<comment type="catalytic activity">
    <reaction evidence="1">
        <text>Release of an N-terminal amino acid, Xaa-|-Yaa- from a peptide, amide or arylamide. Xaa is preferably Ala, but may be most amino acids including Pro (slow action). When a terminal hydrophobic residue is followed by a prolyl residue, the two may be released as an intact Xaa-Pro dipeptide.</text>
        <dbReference type="EC" id="3.4.11.2"/>
    </reaction>
</comment>
<evidence type="ECO:0000259" key="23">
    <source>
        <dbReference type="Pfam" id="PF11838"/>
    </source>
</evidence>
<evidence type="ECO:0000256" key="14">
    <source>
        <dbReference type="ARBA" id="ARBA00023157"/>
    </source>
</evidence>
<comment type="similarity">
    <text evidence="3 20">Belongs to the peptidase M1 family.</text>
</comment>
<dbReference type="FunFam" id="1.10.390.10:FF:000013">
    <property type="entry name" value="Aminopeptidase N"/>
    <property type="match status" value="1"/>
</dbReference>
<keyword evidence="13" id="KW-0472">Membrane</keyword>
<dbReference type="Pfam" id="PF01433">
    <property type="entry name" value="Peptidase_M1"/>
    <property type="match status" value="1"/>
</dbReference>
<evidence type="ECO:0000256" key="3">
    <source>
        <dbReference type="ARBA" id="ARBA00010136"/>
    </source>
</evidence>
<feature type="binding site" evidence="18">
    <location>
        <position position="342"/>
    </location>
    <ligand>
        <name>Zn(2+)</name>
        <dbReference type="ChEBI" id="CHEBI:29105"/>
        <note>catalytic</note>
    </ligand>
</feature>
<dbReference type="InterPro" id="IPR027268">
    <property type="entry name" value="Peptidase_M4/M1_CTD_sf"/>
</dbReference>
<evidence type="ECO:0000256" key="15">
    <source>
        <dbReference type="ARBA" id="ARBA00023180"/>
    </source>
</evidence>
<dbReference type="Pfam" id="PF17900">
    <property type="entry name" value="Peptidase_M1_N"/>
    <property type="match status" value="1"/>
</dbReference>
<evidence type="ECO:0000256" key="8">
    <source>
        <dbReference type="ARBA" id="ARBA00022723"/>
    </source>
</evidence>
<dbReference type="Gene3D" id="2.60.40.1730">
    <property type="entry name" value="tricorn interacting facor f3 domain"/>
    <property type="match status" value="1"/>
</dbReference>
<dbReference type="FunFam" id="2.60.40.1910:FF:000008">
    <property type="entry name" value="Aminopeptidase"/>
    <property type="match status" value="1"/>
</dbReference>
<evidence type="ECO:0000313" key="26">
    <source>
        <dbReference type="Proteomes" id="UP001549921"/>
    </source>
</evidence>
<comment type="subcellular location">
    <subcellularLocation>
        <location evidence="2">Cell membrane</location>
        <topology evidence="2">Lipid-anchor</topology>
        <topology evidence="2">GPI-anchor</topology>
    </subcellularLocation>
</comment>
<keyword evidence="10 20" id="KW-0378">Hydrolase</keyword>
<dbReference type="InterPro" id="IPR024571">
    <property type="entry name" value="ERAP1-like_C_dom"/>
</dbReference>
<evidence type="ECO:0000256" key="17">
    <source>
        <dbReference type="PIRSR" id="PIRSR634016-1"/>
    </source>
</evidence>
<keyword evidence="6" id="KW-0336">GPI-anchor</keyword>
<keyword evidence="16" id="KW-0449">Lipoprotein</keyword>
<dbReference type="GO" id="GO:0005886">
    <property type="term" value="C:plasma membrane"/>
    <property type="evidence" value="ECO:0007669"/>
    <property type="project" value="UniProtKB-SubCell"/>
</dbReference>
<dbReference type="EC" id="3.4.11.-" evidence="20"/>
<feature type="active site" description="Proton acceptor" evidence="17">
    <location>
        <position position="343"/>
    </location>
</feature>
<evidence type="ECO:0000256" key="2">
    <source>
        <dbReference type="ARBA" id="ARBA00004609"/>
    </source>
</evidence>
<dbReference type="GO" id="GO:0008270">
    <property type="term" value="F:zinc ion binding"/>
    <property type="evidence" value="ECO:0007669"/>
    <property type="project" value="UniProtKB-UniRule"/>
</dbReference>
<evidence type="ECO:0000256" key="6">
    <source>
        <dbReference type="ARBA" id="ARBA00022622"/>
    </source>
</evidence>
<dbReference type="CDD" id="cd09601">
    <property type="entry name" value="M1_APN-Q_like"/>
    <property type="match status" value="1"/>
</dbReference>
<keyword evidence="8 18" id="KW-0479">Metal-binding</keyword>
<dbReference type="PRINTS" id="PR00756">
    <property type="entry name" value="ALADIPTASE"/>
</dbReference>